<feature type="signal peptide" evidence="1">
    <location>
        <begin position="1"/>
        <end position="23"/>
    </location>
</feature>
<evidence type="ECO:0008006" key="4">
    <source>
        <dbReference type="Google" id="ProtNLM"/>
    </source>
</evidence>
<evidence type="ECO:0000313" key="3">
    <source>
        <dbReference type="Proteomes" id="UP000284120"/>
    </source>
</evidence>
<keyword evidence="1" id="KW-0732">Signal</keyword>
<dbReference type="RefSeq" id="WP_128353388.1">
    <property type="nucleotide sequence ID" value="NZ_QMHN01000006.1"/>
</dbReference>
<dbReference type="EMBL" id="SAYW01000006">
    <property type="protein sequence ID" value="RWU05031.1"/>
    <property type="molecule type" value="Genomic_DNA"/>
</dbReference>
<organism evidence="2 3">
    <name type="scientific">Pedobacter chitinilyticus</name>
    <dbReference type="NCBI Taxonomy" id="2233776"/>
    <lineage>
        <taxon>Bacteria</taxon>
        <taxon>Pseudomonadati</taxon>
        <taxon>Bacteroidota</taxon>
        <taxon>Sphingobacteriia</taxon>
        <taxon>Sphingobacteriales</taxon>
        <taxon>Sphingobacteriaceae</taxon>
        <taxon>Pedobacter</taxon>
    </lineage>
</organism>
<evidence type="ECO:0000256" key="1">
    <source>
        <dbReference type="SAM" id="SignalP"/>
    </source>
</evidence>
<dbReference type="OrthoDB" id="1521388at2"/>
<feature type="chain" id="PRO_5019419557" description="DUF1080 domain-containing protein" evidence="1">
    <location>
        <begin position="24"/>
        <end position="396"/>
    </location>
</feature>
<dbReference type="Proteomes" id="UP000284120">
    <property type="component" value="Unassembled WGS sequence"/>
</dbReference>
<protein>
    <recommendedName>
        <fullName evidence="4">DUF1080 domain-containing protein</fullName>
    </recommendedName>
</protein>
<evidence type="ECO:0000313" key="2">
    <source>
        <dbReference type="EMBL" id="RWU05031.1"/>
    </source>
</evidence>
<proteinExistence type="predicted"/>
<keyword evidence="3" id="KW-1185">Reference proteome</keyword>
<gene>
    <name evidence="2" type="ORF">DPV69_17875</name>
</gene>
<reference evidence="2 3" key="1">
    <citation type="submission" date="2018-06" db="EMBL/GenBank/DDBJ databases">
        <title>Pedobacter endophyticus sp. nov., an endophytic bacterium isolated from a leaf of Triticum aestivum.</title>
        <authorList>
            <person name="Zhang L."/>
        </authorList>
    </citation>
    <scope>NUCLEOTIDE SEQUENCE [LARGE SCALE GENOMIC DNA]</scope>
    <source>
        <strain evidence="2 3">CM134L-2</strain>
    </source>
</reference>
<name>A0A443YMQ0_9SPHI</name>
<sequence length="396" mass="45058">MKSLRSLSILIVWFCYTSTSVQAQGLRFENVVNEQFGTLLESLLKDGKLDETSAKTYLETVFGYDEAVNKYLQSVDLGKQLANIKQGKLSIDQYLPTINEQIIGLIPENYRKKMFESPYYQGTLIGQELKSGRLSEQTAQLISNSFQNIIDAKKRSDAIMAKFEQITPKLNSLKSPDGSFVAQNKKQLSYKTFDKNSWSIYDDIPERQSSNAYNSLANKVEFENGALLLSNHIPRMSAHALFMFYTMRTFKNKEQFDFSKDFQMDVYFDIPEKTRISGLGILIGKSFQLEIVYKGGKNLAISTPSKYKITEQYGFLRSGDWPYNKIDEKVPTSLASVDGHFKVSIVKKGKVFNCLINGQDIKVGNEINYFPDKYFLGFKQAGSDPVSILQIDLKHL</sequence>
<dbReference type="AlphaFoldDB" id="A0A443YMQ0"/>
<comment type="caution">
    <text evidence="2">The sequence shown here is derived from an EMBL/GenBank/DDBJ whole genome shotgun (WGS) entry which is preliminary data.</text>
</comment>
<accession>A0A443YMQ0</accession>